<dbReference type="Proteomes" id="UP000076490">
    <property type="component" value="Unassembled WGS sequence"/>
</dbReference>
<reference evidence="1 2" key="1">
    <citation type="submission" date="2016-01" db="EMBL/GenBank/DDBJ databases">
        <title>Whole genome sequencing of Bhargavaea cecembensis T14.</title>
        <authorList>
            <person name="Hong K.W."/>
        </authorList>
    </citation>
    <scope>NUCLEOTIDE SEQUENCE [LARGE SCALE GENOMIC DNA]</scope>
    <source>
        <strain evidence="1 2">T14</strain>
    </source>
</reference>
<name>A0A165HGQ8_9BACL</name>
<organism evidence="1 2">
    <name type="scientific">Bhargavaea cecembensis</name>
    <dbReference type="NCBI Taxonomy" id="394098"/>
    <lineage>
        <taxon>Bacteria</taxon>
        <taxon>Bacillati</taxon>
        <taxon>Bacillota</taxon>
        <taxon>Bacilli</taxon>
        <taxon>Bacillales</taxon>
        <taxon>Caryophanaceae</taxon>
        <taxon>Bhargavaea</taxon>
    </lineage>
</organism>
<dbReference type="AlphaFoldDB" id="A0A165HGQ8"/>
<dbReference type="EMBL" id="LQNT01000001">
    <property type="protein sequence ID" value="KZE39889.1"/>
    <property type="molecule type" value="Genomic_DNA"/>
</dbReference>
<accession>A0A165HGQ8</accession>
<comment type="caution">
    <text evidence="1">The sequence shown here is derived from an EMBL/GenBank/DDBJ whole genome shotgun (WGS) entry which is preliminary data.</text>
</comment>
<evidence type="ECO:0000313" key="2">
    <source>
        <dbReference type="Proteomes" id="UP000076490"/>
    </source>
</evidence>
<gene>
    <name evidence="1" type="ORF">AV656_00980</name>
</gene>
<evidence type="ECO:0000313" key="1">
    <source>
        <dbReference type="EMBL" id="KZE39889.1"/>
    </source>
</evidence>
<dbReference type="OrthoDB" id="2453301at2"/>
<protein>
    <submittedName>
        <fullName evidence="1">Uncharacterized protein</fullName>
    </submittedName>
</protein>
<proteinExistence type="predicted"/>
<sequence>MNRAEATVLEKVPEDSTVYELIRTGFAERKTRLVDMLFDEVLTLNRTVSQLKGKEAYFLVINGTQAELVTVSGDTISERKEAPPEAVAGKKTFANDGYTYKRYRKIL</sequence>
<dbReference type="RefSeq" id="WP_063177936.1">
    <property type="nucleotide sequence ID" value="NZ_LQNT01000001.1"/>
</dbReference>